<gene>
    <name evidence="2" type="ORF">CI109_100427</name>
</gene>
<name>A0A5M6C9B9_9TREE</name>
<organism evidence="2 3">
    <name type="scientific">Kwoniella shandongensis</name>
    <dbReference type="NCBI Taxonomy" id="1734106"/>
    <lineage>
        <taxon>Eukaryota</taxon>
        <taxon>Fungi</taxon>
        <taxon>Dikarya</taxon>
        <taxon>Basidiomycota</taxon>
        <taxon>Agaricomycotina</taxon>
        <taxon>Tremellomycetes</taxon>
        <taxon>Tremellales</taxon>
        <taxon>Cryptococcaceae</taxon>
        <taxon>Kwoniella</taxon>
    </lineage>
</organism>
<feature type="region of interest" description="Disordered" evidence="1">
    <location>
        <begin position="729"/>
        <end position="814"/>
    </location>
</feature>
<dbReference type="Proteomes" id="UP000322225">
    <property type="component" value="Chromosome 1"/>
</dbReference>
<reference evidence="2" key="2">
    <citation type="submission" date="2024-01" db="EMBL/GenBank/DDBJ databases">
        <title>Comparative genomics of Cryptococcus and Kwoniella reveals pathogenesis evolution and contrasting modes of karyotype evolution via chromosome fusion or intercentromeric recombination.</title>
        <authorList>
            <person name="Coelho M.A."/>
            <person name="David-Palma M."/>
            <person name="Shea T."/>
            <person name="Bowers K."/>
            <person name="McGinley-Smith S."/>
            <person name="Mohammad A.W."/>
            <person name="Gnirke A."/>
            <person name="Yurkov A.M."/>
            <person name="Nowrousian M."/>
            <person name="Sun S."/>
            <person name="Cuomo C.A."/>
            <person name="Heitman J."/>
        </authorList>
    </citation>
    <scope>NUCLEOTIDE SEQUENCE</scope>
    <source>
        <strain evidence="2">CBS 12478</strain>
    </source>
</reference>
<feature type="compositionally biased region" description="Basic and acidic residues" evidence="1">
    <location>
        <begin position="397"/>
        <end position="420"/>
    </location>
</feature>
<evidence type="ECO:0000313" key="2">
    <source>
        <dbReference type="EMBL" id="WWD16003.1"/>
    </source>
</evidence>
<feature type="region of interest" description="Disordered" evidence="1">
    <location>
        <begin position="1"/>
        <end position="229"/>
    </location>
</feature>
<feature type="compositionally biased region" description="Basic and acidic residues" evidence="1">
    <location>
        <begin position="24"/>
        <end position="62"/>
    </location>
</feature>
<feature type="compositionally biased region" description="Basic and acidic residues" evidence="1">
    <location>
        <begin position="658"/>
        <end position="680"/>
    </location>
</feature>
<dbReference type="OrthoDB" id="2564849at2759"/>
<feature type="compositionally biased region" description="Basic and acidic residues" evidence="1">
    <location>
        <begin position="153"/>
        <end position="196"/>
    </location>
</feature>
<evidence type="ECO:0000256" key="1">
    <source>
        <dbReference type="SAM" id="MobiDB-lite"/>
    </source>
</evidence>
<keyword evidence="3" id="KW-1185">Reference proteome</keyword>
<feature type="compositionally biased region" description="Low complexity" evidence="1">
    <location>
        <begin position="382"/>
        <end position="394"/>
    </location>
</feature>
<feature type="compositionally biased region" description="Basic and acidic residues" evidence="1">
    <location>
        <begin position="358"/>
        <end position="381"/>
    </location>
</feature>
<feature type="region of interest" description="Disordered" evidence="1">
    <location>
        <begin position="358"/>
        <end position="420"/>
    </location>
</feature>
<sequence>MSLHRRIVPPPLAVSISLLPTSKPSDKSKEKEKETKDTNKEKKDEKKSVHGDDDDKNEKGDKPTPPVLVAKKDTKEGPANGKIAIPDADGKGLQAENPNSPASIFPEPPTSAPGAGDGATEAEEDAKDKAKKDENDAKKGDVNGKVPAPNPAPKDDEGKEVNKSDKSSEADKEKKSADEAKATSDAEANAEDKSKDPPPPPLLLLPPAPYRPLRTQLNHPPTAPYPPINTDPRGAYYKYARAVGSQEIYIDITKDGWLVEQWRERSEREAMKRLTGEWEKELEREIEKERKKAIKRKVPKESGEILVQLWNDLVEANMHEISVQEFWDRYDWSDPEAQIHLRTDIKRHQTEAEIKIKEEHEKAKAKAKANEAKKSEEDKTDPPTATISTTATTSDEAETKTTSIDEKVEDVKSDEHKQGDEAPLTEWTKDGLEGVLATVGVQCNYNIPRLPSSLRDRVEPPMGYLLLAHSHFLLRRDDQINWRPEKESNEFQALVTTPHDRVFGAMVRAQMMEEKKKKEKEYRERKEREYKERKEREKKEGKDKGKGDSGEKKEKDEGDSGEKKQNEEAEKEIDDQKEKAEKVKGEKEEKKEEKDTKKDKNAVIEHEKEDQPKPDAAPRAPSIPESNVKVHDGEPIVAHHEETPAISPDVVVVPVDGEAEKKDAAGGDKAKERDAKHDQEAELVPGPKVATVEQPKPQGQSPNEGEKPNMEGIAKAFDALDEVVKKDNKAVAAVAKGKKADSDANLDNKVEGGDDPKDKKQDQVKVKDGTKNQTKAEEAKPKVELTPEEEKAKRKSEEIQASKERALAREKERERRDRELGPIVWVWMDSAEKWRWRNWEKGVQDVGPGGWEERDWKVFADDREVWDHVADQEDMEKDEIDVHDWTC</sequence>
<feature type="compositionally biased region" description="Basic and acidic residues" evidence="1">
    <location>
        <begin position="126"/>
        <end position="142"/>
    </location>
</feature>
<evidence type="ECO:0000313" key="3">
    <source>
        <dbReference type="Proteomes" id="UP000322225"/>
    </source>
</evidence>
<dbReference type="EMBL" id="CP144051">
    <property type="protein sequence ID" value="WWD16003.1"/>
    <property type="molecule type" value="Genomic_DNA"/>
</dbReference>
<proteinExistence type="predicted"/>
<feature type="region of interest" description="Disordered" evidence="1">
    <location>
        <begin position="513"/>
        <end position="714"/>
    </location>
</feature>
<accession>A0A5M6C9B9</accession>
<dbReference type="KEGG" id="ksn:43587029"/>
<feature type="compositionally biased region" description="Pro residues" evidence="1">
    <location>
        <begin position="197"/>
        <end position="210"/>
    </location>
</feature>
<reference evidence="2" key="1">
    <citation type="submission" date="2017-08" db="EMBL/GenBank/DDBJ databases">
        <authorList>
            <person name="Cuomo C."/>
            <person name="Billmyre B."/>
            <person name="Heitman J."/>
        </authorList>
    </citation>
    <scope>NUCLEOTIDE SEQUENCE</scope>
    <source>
        <strain evidence="2">CBS 12478</strain>
    </source>
</reference>
<feature type="compositionally biased region" description="Basic and acidic residues" evidence="1">
    <location>
        <begin position="513"/>
        <end position="613"/>
    </location>
</feature>
<protein>
    <submittedName>
        <fullName evidence="2">Uncharacterized protein</fullName>
    </submittedName>
</protein>
<feature type="compositionally biased region" description="Basic and acidic residues" evidence="1">
    <location>
        <begin position="628"/>
        <end position="643"/>
    </location>
</feature>
<dbReference type="AlphaFoldDB" id="A0A5M6C9B9"/>
<dbReference type="GeneID" id="43587029"/>
<dbReference type="RefSeq" id="XP_031862717.1">
    <property type="nucleotide sequence ID" value="XM_032002910.1"/>
</dbReference>
<feature type="compositionally biased region" description="Basic and acidic residues" evidence="1">
    <location>
        <begin position="738"/>
        <end position="814"/>
    </location>
</feature>